<protein>
    <submittedName>
        <fullName evidence="1">Uncharacterized protein</fullName>
    </submittedName>
</protein>
<dbReference type="Proteomes" id="UP001058093">
    <property type="component" value="Segment"/>
</dbReference>
<sequence length="97" mass="11075">MTEGELFERFVSLELAAMAHKEDVKALREEAKEVGHEAKRIGMIKAAAKLHVENTFEEKEEATMELFELYKELTGYDTPNPQNAAQTAEFLKDNPEF</sequence>
<gene>
    <name evidence="1" type="ORF">uav_057</name>
</gene>
<organism evidence="1 2">
    <name type="scientific">Pseudomonas phage UAVern</name>
    <dbReference type="NCBI Taxonomy" id="2856997"/>
    <lineage>
        <taxon>Viruses</taxon>
        <taxon>Duplodnaviria</taxon>
        <taxon>Heunggongvirae</taxon>
        <taxon>Uroviricota</taxon>
        <taxon>Caudoviricetes</taxon>
        <taxon>Vandenendeviridae</taxon>
        <taxon>Gorskivirinae</taxon>
        <taxon>Uavernvirus</taxon>
        <taxon>Uavernvirus uavern</taxon>
    </lineage>
</organism>
<proteinExistence type="predicted"/>
<dbReference type="EMBL" id="MZ605293">
    <property type="protein sequence ID" value="QYW06588.1"/>
    <property type="molecule type" value="Genomic_DNA"/>
</dbReference>
<evidence type="ECO:0000313" key="1">
    <source>
        <dbReference type="EMBL" id="QYW06588.1"/>
    </source>
</evidence>
<name>A0A975UUR1_9CAUD</name>
<reference evidence="1" key="1">
    <citation type="submission" date="2021-07" db="EMBL/GenBank/DDBJ databases">
        <title>Complete genome sequence and phylogenomic analysis of the two lytic bacteriophage isolated from terrestrial biotopes of Antarctica.</title>
        <authorList>
            <person name="Holovan V."/>
            <person name="Rabalski L."/>
            <person name="Zlatohurska M."/>
            <person name="Andriichuk O."/>
            <person name="Budzanivska I."/>
            <person name="Shevchenko O."/>
            <person name="Gupalo A."/>
        </authorList>
    </citation>
    <scope>NUCLEOTIDE SEQUENCE</scope>
</reference>
<keyword evidence="2" id="KW-1185">Reference proteome</keyword>
<evidence type="ECO:0000313" key="2">
    <source>
        <dbReference type="Proteomes" id="UP001058093"/>
    </source>
</evidence>
<accession>A0A975UUR1</accession>